<protein>
    <submittedName>
        <fullName evidence="1">Uncharacterized protein</fullName>
    </submittedName>
</protein>
<dbReference type="EMBL" id="AHON02000029">
    <property type="protein sequence ID" value="EKO34609.1"/>
    <property type="molecule type" value="Genomic_DNA"/>
</dbReference>
<organism evidence="1 2">
    <name type="scientific">Leptospira santarosai str. MOR084</name>
    <dbReference type="NCBI Taxonomy" id="1049984"/>
    <lineage>
        <taxon>Bacteria</taxon>
        <taxon>Pseudomonadati</taxon>
        <taxon>Spirochaetota</taxon>
        <taxon>Spirochaetia</taxon>
        <taxon>Leptospirales</taxon>
        <taxon>Leptospiraceae</taxon>
        <taxon>Leptospira</taxon>
    </lineage>
</organism>
<gene>
    <name evidence="1" type="ORF">LEP1GSC179_3404</name>
</gene>
<reference evidence="1" key="1">
    <citation type="submission" date="2012-10" db="EMBL/GenBank/DDBJ databases">
        <authorList>
            <person name="Harkins D.M."/>
            <person name="Durkin A.S."/>
            <person name="Brinkac L.M."/>
            <person name="Haft D.H."/>
            <person name="Selengut J.D."/>
            <person name="Sanka R."/>
            <person name="DePew J."/>
            <person name="Purushe J."/>
            <person name="Matthias M.A."/>
            <person name="Vinetz J.M."/>
            <person name="Sutton G.G."/>
            <person name="Nierman W.C."/>
            <person name="Fouts D.E."/>
        </authorList>
    </citation>
    <scope>NUCLEOTIDE SEQUENCE [LARGE SCALE GENOMIC DNA]</scope>
    <source>
        <strain evidence="1">MOR084</strain>
    </source>
</reference>
<comment type="caution">
    <text evidence="1">The sequence shown here is derived from an EMBL/GenBank/DDBJ whole genome shotgun (WGS) entry which is preliminary data.</text>
</comment>
<sequence length="72" mass="8013">MVTHLCFAKTQHFVSTELSERLSTDRRSGRNNEFPNATIERPLGSEILSPGSVSLSFLQLDLSDLNFGTKQS</sequence>
<name>A0A0E2BHJ6_9LEPT</name>
<evidence type="ECO:0000313" key="1">
    <source>
        <dbReference type="EMBL" id="EKO34609.1"/>
    </source>
</evidence>
<evidence type="ECO:0000313" key="2">
    <source>
        <dbReference type="Proteomes" id="UP000006329"/>
    </source>
</evidence>
<proteinExistence type="predicted"/>
<accession>A0A0E2BHJ6</accession>
<dbReference type="Proteomes" id="UP000006329">
    <property type="component" value="Unassembled WGS sequence"/>
</dbReference>
<dbReference type="AlphaFoldDB" id="A0A0E2BHJ6"/>
<keyword evidence="2" id="KW-1185">Reference proteome</keyword>